<protein>
    <submittedName>
        <fullName evidence="2">Carboxymuconolactone decarboxylase</fullName>
    </submittedName>
</protein>
<dbReference type="Pfam" id="PF02627">
    <property type="entry name" value="CMD"/>
    <property type="match status" value="1"/>
</dbReference>
<evidence type="ECO:0000259" key="1">
    <source>
        <dbReference type="Pfam" id="PF02627"/>
    </source>
</evidence>
<dbReference type="EMBL" id="MBLM01000187">
    <property type="protein sequence ID" value="OHV27663.1"/>
    <property type="molecule type" value="Genomic_DNA"/>
</dbReference>
<dbReference type="OrthoDB" id="4704294at2"/>
<organism evidence="2 3">
    <name type="scientific">Parafrankia colletiae</name>
    <dbReference type="NCBI Taxonomy" id="573497"/>
    <lineage>
        <taxon>Bacteria</taxon>
        <taxon>Bacillati</taxon>
        <taxon>Actinomycetota</taxon>
        <taxon>Actinomycetes</taxon>
        <taxon>Frankiales</taxon>
        <taxon>Frankiaceae</taxon>
        <taxon>Parafrankia</taxon>
    </lineage>
</organism>
<comment type="caution">
    <text evidence="2">The sequence shown here is derived from an EMBL/GenBank/DDBJ whole genome shotgun (WGS) entry which is preliminary data.</text>
</comment>
<keyword evidence="3" id="KW-1185">Reference proteome</keyword>
<dbReference type="PANTHER" id="PTHR34846:SF5">
    <property type="entry name" value="CARBOXYMUCONOLACTONE DECARBOXYLASE-LIKE DOMAIN-CONTAINING PROTEIN"/>
    <property type="match status" value="1"/>
</dbReference>
<accession>A0A1S1PYC2</accession>
<feature type="domain" description="Carboxymuconolactone decarboxylase-like" evidence="1">
    <location>
        <begin position="52"/>
        <end position="134"/>
    </location>
</feature>
<dbReference type="InterPro" id="IPR029032">
    <property type="entry name" value="AhpD-like"/>
</dbReference>
<dbReference type="Gene3D" id="1.20.1290.10">
    <property type="entry name" value="AhpD-like"/>
    <property type="match status" value="1"/>
</dbReference>
<dbReference type="RefSeq" id="WP_071092283.1">
    <property type="nucleotide sequence ID" value="NZ_MBLM01000187.1"/>
</dbReference>
<dbReference type="GO" id="GO:0051920">
    <property type="term" value="F:peroxiredoxin activity"/>
    <property type="evidence" value="ECO:0007669"/>
    <property type="project" value="InterPro"/>
</dbReference>
<name>A0A1S1PYC2_9ACTN</name>
<evidence type="ECO:0000313" key="3">
    <source>
        <dbReference type="Proteomes" id="UP000179627"/>
    </source>
</evidence>
<dbReference type="InterPro" id="IPR003779">
    <property type="entry name" value="CMD-like"/>
</dbReference>
<dbReference type="SUPFAM" id="SSF69118">
    <property type="entry name" value="AhpD-like"/>
    <property type="match status" value="1"/>
</dbReference>
<proteinExistence type="predicted"/>
<evidence type="ECO:0000313" key="2">
    <source>
        <dbReference type="EMBL" id="OHV27663.1"/>
    </source>
</evidence>
<dbReference type="PANTHER" id="PTHR34846">
    <property type="entry name" value="4-CARBOXYMUCONOLACTONE DECARBOXYLASE FAMILY PROTEIN (AFU_ORTHOLOGUE AFUA_6G11590)"/>
    <property type="match status" value="1"/>
</dbReference>
<gene>
    <name evidence="2" type="ORF">CC117_31085</name>
</gene>
<dbReference type="Proteomes" id="UP000179627">
    <property type="component" value="Unassembled WGS sequence"/>
</dbReference>
<sequence length="190" mass="20988">MARIEPLPAKKWPAQMREAFAALVPPAPRHTRSVQEGAPKARNALGTFAHHPDLARAFFTLNGHVLLATTLAQRQTELLVLRVASRRKCDYVWAQHVLVGRDVGLTDEEIDKVTRGPDDPSWSPLDATLLRAVDELLDDGAIGDETWAALTAALDTQQLMDLIFTVGAFEASAFLMNSFAFDLDDDLRSR</sequence>
<reference evidence="3" key="1">
    <citation type="submission" date="2016-07" db="EMBL/GenBank/DDBJ databases">
        <title>Sequence Frankia sp. strain CcI1.17.</title>
        <authorList>
            <person name="Ghodhbane-Gtari F."/>
            <person name="Swanson E."/>
            <person name="Gueddou A."/>
            <person name="Morris K."/>
            <person name="Hezbri K."/>
            <person name="Ktari A."/>
            <person name="Nouioui I."/>
            <person name="Abebe-Akele F."/>
            <person name="Simpson S."/>
            <person name="Thomas K."/>
            <person name="Gtari M."/>
            <person name="Tisa L.S."/>
            <person name="Hurst S."/>
        </authorList>
    </citation>
    <scope>NUCLEOTIDE SEQUENCE [LARGE SCALE GENOMIC DNA]</scope>
    <source>
        <strain evidence="3">Cc1.17</strain>
    </source>
</reference>
<dbReference type="AlphaFoldDB" id="A0A1S1PYC2"/>